<keyword evidence="2" id="KW-0479">Metal-binding</keyword>
<evidence type="ECO:0000259" key="10">
    <source>
        <dbReference type="PROSITE" id="PS50114"/>
    </source>
</evidence>
<feature type="compositionally biased region" description="Low complexity" evidence="9">
    <location>
        <begin position="524"/>
        <end position="553"/>
    </location>
</feature>
<evidence type="ECO:0000256" key="2">
    <source>
        <dbReference type="ARBA" id="ARBA00022723"/>
    </source>
</evidence>
<sequence length="984" mass="104679">MAPFVLKFKGNKSFSPFSNLTDGDALTRTWKVCTKVAAHLEQGQRLENLSWRLWHLHNLMVDSDADSNAKSRREFKRLSRHTGERLDRDKNRDISDLQAPKFTAERLRQRADEKERCRLASEKTARAMRGRGMRGMQYTFALKPPAATSTTTTVTKSKNSTPTPGARPRRATDANKFDAPDTAQPGRPRSATTTATAAVASDIELPPHDPNDADVDTEHDEDLDMETPTLGLTTAPSTTDSTPAQGFVNEADMLNLMEDGEASLLRFETLFGGFGPNHLLVNPHAPSFTQPALSYGEAAGSVTDSGDVSVGRPTFELQLDELLSDDAKNKSEQPHTDEASKPRMSRSNTSSSGYNTMGVMGVKPDVDSVPLTQAYAHTSGFDSSASTNGPTTPTMTATSFNWCGDGSPPLMPAQSAPTSPAFALRPVKYGQQSQDLQFGEGAATFSAGSYDFAPNIPAGVPPLSLPVSSYTTSPTTSPSTTHNSAPTNSRRNSNNNGGHSRAHSTGNLANTGGTYKHPATININTSNPGNSKTSTPTSSPTSRTNSAPNSSTNVNGAPSATPPPTRGRSGSNALPLHGNTAPGGVKSECANCGANSTPLWRRGLNDELNCNACGLYCKLHKRPRPKTLRNTGGEGGSRNPGWHAPRGGNADGDNMGEPVSCYNCHTTATPLWRKDEEGRTLCNACGLYLKLHGERRPSSMKSDVIRKRSRHDGRRPGNGNGSSSATPSASPGASRRASPIATSPTVNQDPSTFSPSATSEQHMPYYGSYDYSHGSSGMMGADEQMYPSYAPSPSLMFGPSVSYASQVGYNTQPYYGPFLPNMMDTSGESPNETGPPMTGSPTHTGSNSGVGMSSHTSGGGGRPPVHKKRRMSTADTLASSTSGSERSDGTPSFLDDLANPNMPDPSRASPSATFVPNNNYQYTSFSPSLTYPNLPGNDPSGNNLSYFHPPMVLPWLHNDLSLTNVGAKPEPIDEPMSSGELSIN</sequence>
<evidence type="ECO:0000256" key="4">
    <source>
        <dbReference type="ARBA" id="ARBA00022833"/>
    </source>
</evidence>
<protein>
    <recommendedName>
        <fullName evidence="10">GATA-type domain-containing protein</fullName>
    </recommendedName>
</protein>
<dbReference type="PANTHER" id="PTHR10071">
    <property type="entry name" value="TRANSCRIPTION FACTOR GATA FAMILY MEMBER"/>
    <property type="match status" value="1"/>
</dbReference>
<dbReference type="Pfam" id="PF00320">
    <property type="entry name" value="GATA"/>
    <property type="match status" value="2"/>
</dbReference>
<keyword evidence="3 8" id="KW-0863">Zinc-finger</keyword>
<evidence type="ECO:0000313" key="11">
    <source>
        <dbReference type="EMBL" id="CAE6358700.1"/>
    </source>
</evidence>
<dbReference type="AlphaFoldDB" id="A0A8H2WAX8"/>
<dbReference type="GO" id="GO:0045944">
    <property type="term" value="P:positive regulation of transcription by RNA polymerase II"/>
    <property type="evidence" value="ECO:0007669"/>
    <property type="project" value="TreeGrafter"/>
</dbReference>
<feature type="region of interest" description="Disordered" evidence="9">
    <location>
        <begin position="141"/>
        <end position="221"/>
    </location>
</feature>
<feature type="compositionally biased region" description="Polar residues" evidence="9">
    <location>
        <begin position="740"/>
        <end position="761"/>
    </location>
</feature>
<evidence type="ECO:0000256" key="7">
    <source>
        <dbReference type="ARBA" id="ARBA00023242"/>
    </source>
</evidence>
<dbReference type="CDD" id="cd00202">
    <property type="entry name" value="ZnF_GATA"/>
    <property type="match status" value="2"/>
</dbReference>
<keyword evidence="7" id="KW-0539">Nucleus</keyword>
<feature type="region of interest" description="Disordered" evidence="9">
    <location>
        <begin position="624"/>
        <end position="651"/>
    </location>
</feature>
<keyword evidence="5" id="KW-0805">Transcription regulation</keyword>
<dbReference type="Gene3D" id="3.30.50.10">
    <property type="entry name" value="Erythroid Transcription Factor GATA-1, subunit A"/>
    <property type="match status" value="2"/>
</dbReference>
<feature type="compositionally biased region" description="Basic and acidic residues" evidence="9">
    <location>
        <begin position="325"/>
        <end position="341"/>
    </location>
</feature>
<feature type="compositionally biased region" description="Polar residues" evidence="9">
    <location>
        <begin position="345"/>
        <end position="355"/>
    </location>
</feature>
<dbReference type="GO" id="GO:0005634">
    <property type="term" value="C:nucleus"/>
    <property type="evidence" value="ECO:0007669"/>
    <property type="project" value="UniProtKB-SubCell"/>
</dbReference>
<feature type="compositionally biased region" description="Basic and acidic residues" evidence="9">
    <location>
        <begin position="81"/>
        <end position="95"/>
    </location>
</feature>
<organism evidence="11 12">
    <name type="scientific">Rhizoctonia solani</name>
    <dbReference type="NCBI Taxonomy" id="456999"/>
    <lineage>
        <taxon>Eukaryota</taxon>
        <taxon>Fungi</taxon>
        <taxon>Dikarya</taxon>
        <taxon>Basidiomycota</taxon>
        <taxon>Agaricomycotina</taxon>
        <taxon>Agaricomycetes</taxon>
        <taxon>Cantharellales</taxon>
        <taxon>Ceratobasidiaceae</taxon>
        <taxon>Rhizoctonia</taxon>
    </lineage>
</organism>
<evidence type="ECO:0000256" key="1">
    <source>
        <dbReference type="ARBA" id="ARBA00004123"/>
    </source>
</evidence>
<evidence type="ECO:0000256" key="3">
    <source>
        <dbReference type="ARBA" id="ARBA00022771"/>
    </source>
</evidence>
<dbReference type="FunFam" id="3.30.50.10:FF:000007">
    <property type="entry name" value="Nitrogen regulatory AreA, N-terminal"/>
    <property type="match status" value="1"/>
</dbReference>
<feature type="domain" description="GATA-type" evidence="10">
    <location>
        <begin position="588"/>
        <end position="638"/>
    </location>
</feature>
<dbReference type="PANTHER" id="PTHR10071:SF281">
    <property type="entry name" value="BOX A-BINDING FACTOR-RELATED"/>
    <property type="match status" value="1"/>
</dbReference>
<comment type="subcellular location">
    <subcellularLocation>
        <location evidence="1">Nucleus</location>
    </subcellularLocation>
</comment>
<dbReference type="PRINTS" id="PR00619">
    <property type="entry name" value="GATAZNFINGER"/>
</dbReference>
<comment type="caution">
    <text evidence="11">The sequence shown here is derived from an EMBL/GenBank/DDBJ whole genome shotgun (WGS) entry which is preliminary data.</text>
</comment>
<dbReference type="InterPro" id="IPR013088">
    <property type="entry name" value="Znf_NHR/GATA"/>
</dbReference>
<feature type="region of interest" description="Disordered" evidence="9">
    <location>
        <begin position="66"/>
        <end position="99"/>
    </location>
</feature>
<feature type="compositionally biased region" description="Polar residues" evidence="9">
    <location>
        <begin position="823"/>
        <end position="832"/>
    </location>
</feature>
<dbReference type="SUPFAM" id="SSF57716">
    <property type="entry name" value="Glucocorticoid receptor-like (DNA-binding domain)"/>
    <property type="match status" value="2"/>
</dbReference>
<dbReference type="InterPro" id="IPR000679">
    <property type="entry name" value="Znf_GATA"/>
</dbReference>
<feature type="compositionally biased region" description="Polar residues" evidence="9">
    <location>
        <begin position="839"/>
        <end position="856"/>
    </location>
</feature>
<feature type="region of interest" description="Disordered" evidence="9">
    <location>
        <begin position="324"/>
        <end position="355"/>
    </location>
</feature>
<feature type="compositionally biased region" description="Low complexity" evidence="9">
    <location>
        <begin position="467"/>
        <end position="499"/>
    </location>
</feature>
<dbReference type="SMART" id="SM00401">
    <property type="entry name" value="ZnF_GATA"/>
    <property type="match status" value="2"/>
</dbReference>
<feature type="compositionally biased region" description="Polar residues" evidence="9">
    <location>
        <begin position="873"/>
        <end position="884"/>
    </location>
</feature>
<dbReference type="Proteomes" id="UP000663846">
    <property type="component" value="Unassembled WGS sequence"/>
</dbReference>
<feature type="region of interest" description="Disordered" evidence="9">
    <location>
        <begin position="467"/>
        <end position="579"/>
    </location>
</feature>
<dbReference type="InterPro" id="IPR013860">
    <property type="entry name" value="AreA_GATA"/>
</dbReference>
<keyword evidence="6" id="KW-0804">Transcription</keyword>
<reference evidence="11" key="1">
    <citation type="submission" date="2021-01" db="EMBL/GenBank/DDBJ databases">
        <authorList>
            <person name="Kaushik A."/>
        </authorList>
    </citation>
    <scope>NUCLEOTIDE SEQUENCE</scope>
    <source>
        <strain evidence="11">AG1-1C</strain>
    </source>
</reference>
<dbReference type="GO" id="GO:0000122">
    <property type="term" value="P:negative regulation of transcription by RNA polymerase II"/>
    <property type="evidence" value="ECO:0007669"/>
    <property type="project" value="TreeGrafter"/>
</dbReference>
<evidence type="ECO:0000256" key="9">
    <source>
        <dbReference type="SAM" id="MobiDB-lite"/>
    </source>
</evidence>
<dbReference type="GO" id="GO:0000981">
    <property type="term" value="F:DNA-binding transcription factor activity, RNA polymerase II-specific"/>
    <property type="evidence" value="ECO:0007669"/>
    <property type="project" value="TreeGrafter"/>
</dbReference>
<evidence type="ECO:0000256" key="5">
    <source>
        <dbReference type="ARBA" id="ARBA00023015"/>
    </source>
</evidence>
<keyword evidence="4" id="KW-0862">Zinc</keyword>
<feature type="region of interest" description="Disordered" evidence="9">
    <location>
        <begin position="696"/>
        <end position="762"/>
    </location>
</feature>
<evidence type="ECO:0000256" key="6">
    <source>
        <dbReference type="ARBA" id="ARBA00023163"/>
    </source>
</evidence>
<feature type="compositionally biased region" description="Acidic residues" evidence="9">
    <location>
        <begin position="212"/>
        <end position="221"/>
    </location>
</feature>
<feature type="region of interest" description="Disordered" evidence="9">
    <location>
        <begin position="820"/>
        <end position="915"/>
    </location>
</feature>
<dbReference type="Pfam" id="PF08550">
    <property type="entry name" value="GATA_AreA"/>
    <property type="match status" value="1"/>
</dbReference>
<feature type="compositionally biased region" description="Low complexity" evidence="9">
    <location>
        <begin position="721"/>
        <end position="739"/>
    </location>
</feature>
<dbReference type="PROSITE" id="PS50114">
    <property type="entry name" value="GATA_ZN_FINGER_2"/>
    <property type="match status" value="2"/>
</dbReference>
<proteinExistence type="predicted"/>
<dbReference type="PROSITE" id="PS00344">
    <property type="entry name" value="GATA_ZN_FINGER_1"/>
    <property type="match status" value="1"/>
</dbReference>
<dbReference type="GO" id="GO:0000978">
    <property type="term" value="F:RNA polymerase II cis-regulatory region sequence-specific DNA binding"/>
    <property type="evidence" value="ECO:0007669"/>
    <property type="project" value="TreeGrafter"/>
</dbReference>
<dbReference type="InterPro" id="IPR039355">
    <property type="entry name" value="Transcription_factor_GATA"/>
</dbReference>
<accession>A0A8H2WAX8</accession>
<gene>
    <name evidence="11" type="ORF">RDB_LOCUS16475</name>
</gene>
<feature type="compositionally biased region" description="Low complexity" evidence="9">
    <location>
        <begin position="141"/>
        <end position="163"/>
    </location>
</feature>
<evidence type="ECO:0000256" key="8">
    <source>
        <dbReference type="PROSITE-ProRule" id="PRU00094"/>
    </source>
</evidence>
<evidence type="ECO:0000313" key="12">
    <source>
        <dbReference type="Proteomes" id="UP000663846"/>
    </source>
</evidence>
<feature type="domain" description="GATA-type" evidence="10">
    <location>
        <begin position="655"/>
        <end position="708"/>
    </location>
</feature>
<dbReference type="GO" id="GO:0008270">
    <property type="term" value="F:zinc ion binding"/>
    <property type="evidence" value="ECO:0007669"/>
    <property type="project" value="UniProtKB-KW"/>
</dbReference>
<dbReference type="EMBL" id="CAJMWS010000084">
    <property type="protein sequence ID" value="CAE6358700.1"/>
    <property type="molecule type" value="Genomic_DNA"/>
</dbReference>
<feature type="compositionally biased region" description="Basic and acidic residues" evidence="9">
    <location>
        <begin position="170"/>
        <end position="179"/>
    </location>
</feature>
<name>A0A8H2WAX8_9AGAM</name>